<dbReference type="Pfam" id="PF07853">
    <property type="entry name" value="DUF1648"/>
    <property type="match status" value="1"/>
</dbReference>
<keyword evidence="1" id="KW-1133">Transmembrane helix</keyword>
<keyword evidence="1" id="KW-0472">Membrane</keyword>
<dbReference type="AlphaFoldDB" id="A0A099I2F1"/>
<accession>A0A099I2F1</accession>
<evidence type="ECO:0000313" key="4">
    <source>
        <dbReference type="Proteomes" id="UP000030008"/>
    </source>
</evidence>
<protein>
    <recommendedName>
        <fullName evidence="2">DUF1648 domain-containing protein</fullName>
    </recommendedName>
</protein>
<gene>
    <name evidence="3" type="ORF">CIAN88_20820</name>
</gene>
<sequence>MKDIKYGVLCFIPSVLLLVFCDSFPNEIATHFNFFGNADIYSSKWYIILLVPVLGFLGHVTYMVILEKRPNWIGRNGIKKYSFLYFPMLTCFAIIFMLWNS</sequence>
<dbReference type="Proteomes" id="UP000030008">
    <property type="component" value="Unassembled WGS sequence"/>
</dbReference>
<evidence type="ECO:0000256" key="1">
    <source>
        <dbReference type="SAM" id="Phobius"/>
    </source>
</evidence>
<dbReference type="RefSeq" id="WP_044907935.1">
    <property type="nucleotide sequence ID" value="NZ_CAXUDH010000001.1"/>
</dbReference>
<name>A0A099I2F1_CLOIN</name>
<keyword evidence="1" id="KW-0812">Transmembrane</keyword>
<proteinExistence type="predicted"/>
<comment type="caution">
    <text evidence="3">The sequence shown here is derived from an EMBL/GenBank/DDBJ whole genome shotgun (WGS) entry which is preliminary data.</text>
</comment>
<feature type="transmembrane region" description="Helical" evidence="1">
    <location>
        <begin position="45"/>
        <end position="66"/>
    </location>
</feature>
<feature type="transmembrane region" description="Helical" evidence="1">
    <location>
        <begin position="78"/>
        <end position="99"/>
    </location>
</feature>
<dbReference type="InterPro" id="IPR012867">
    <property type="entry name" value="DUF1648"/>
</dbReference>
<evidence type="ECO:0000313" key="3">
    <source>
        <dbReference type="EMBL" id="KGJ51412.1"/>
    </source>
</evidence>
<feature type="domain" description="DUF1648" evidence="2">
    <location>
        <begin position="8"/>
        <end position="55"/>
    </location>
</feature>
<reference evidence="3 4" key="1">
    <citation type="submission" date="2014-08" db="EMBL/GenBank/DDBJ databases">
        <title>Clostridium innocuum, an unnegligible vancomycin-resistant pathogen causing extra-intestinal infections.</title>
        <authorList>
            <person name="Feng Y."/>
            <person name="Chiu C.-H."/>
        </authorList>
    </citation>
    <scope>NUCLEOTIDE SEQUENCE [LARGE SCALE GENOMIC DNA]</scope>
    <source>
        <strain evidence="3 4">AN88</strain>
    </source>
</reference>
<organism evidence="3 4">
    <name type="scientific">Clostridium innocuum</name>
    <dbReference type="NCBI Taxonomy" id="1522"/>
    <lineage>
        <taxon>Bacteria</taxon>
        <taxon>Bacillati</taxon>
        <taxon>Bacillota</taxon>
        <taxon>Clostridia</taxon>
        <taxon>Eubacteriales</taxon>
        <taxon>Clostridiaceae</taxon>
        <taxon>Clostridium</taxon>
    </lineage>
</organism>
<evidence type="ECO:0000259" key="2">
    <source>
        <dbReference type="Pfam" id="PF07853"/>
    </source>
</evidence>
<dbReference type="EMBL" id="JQIF01000113">
    <property type="protein sequence ID" value="KGJ51412.1"/>
    <property type="molecule type" value="Genomic_DNA"/>
</dbReference>